<evidence type="ECO:0000256" key="6">
    <source>
        <dbReference type="ARBA" id="ARBA00022840"/>
    </source>
</evidence>
<dbReference type="GO" id="GO:0005789">
    <property type="term" value="C:endoplasmic reticulum membrane"/>
    <property type="evidence" value="ECO:0007669"/>
    <property type="project" value="TreeGrafter"/>
</dbReference>
<keyword evidence="4" id="KW-0479">Metal-binding</keyword>
<feature type="transmembrane region" description="Helical" evidence="12">
    <location>
        <begin position="750"/>
        <end position="768"/>
    </location>
</feature>
<feature type="transmembrane region" description="Helical" evidence="12">
    <location>
        <begin position="1305"/>
        <end position="1325"/>
    </location>
</feature>
<keyword evidence="6" id="KW-0067">ATP-binding</keyword>
<dbReference type="SFLD" id="SFLDG00002">
    <property type="entry name" value="C1.7:_P-type_atpase_like"/>
    <property type="match status" value="1"/>
</dbReference>
<dbReference type="InterPro" id="IPR044492">
    <property type="entry name" value="P_typ_ATPase_HD_dom"/>
</dbReference>
<keyword evidence="9 12" id="KW-1133">Transmembrane helix</keyword>
<dbReference type="InterPro" id="IPR059000">
    <property type="entry name" value="ATPase_P-type_domA"/>
</dbReference>
<dbReference type="GO" id="GO:0005524">
    <property type="term" value="F:ATP binding"/>
    <property type="evidence" value="ECO:0007669"/>
    <property type="project" value="UniProtKB-KW"/>
</dbReference>
<dbReference type="GO" id="GO:0046872">
    <property type="term" value="F:metal ion binding"/>
    <property type="evidence" value="ECO:0007669"/>
    <property type="project" value="UniProtKB-KW"/>
</dbReference>
<dbReference type="GO" id="GO:0006874">
    <property type="term" value="P:intracellular calcium ion homeostasis"/>
    <property type="evidence" value="ECO:0007669"/>
    <property type="project" value="TreeGrafter"/>
</dbReference>
<feature type="domain" description="P5A-ATPase transmembrane helical hairpin" evidence="14">
    <location>
        <begin position="356"/>
        <end position="424"/>
    </location>
</feature>
<comment type="caution">
    <text evidence="15">The sequence shown here is derived from an EMBL/GenBank/DDBJ whole genome shotgun (WGS) entry which is preliminary data.</text>
</comment>
<dbReference type="PROSITE" id="PS00154">
    <property type="entry name" value="ATPASE_E1_E2"/>
    <property type="match status" value="1"/>
</dbReference>
<dbReference type="InterPro" id="IPR001757">
    <property type="entry name" value="P_typ_ATPase"/>
</dbReference>
<keyword evidence="8" id="KW-1278">Translocase</keyword>
<keyword evidence="16" id="KW-1185">Reference proteome</keyword>
<evidence type="ECO:0000256" key="9">
    <source>
        <dbReference type="ARBA" id="ARBA00022989"/>
    </source>
</evidence>
<dbReference type="OrthoDB" id="48943at2759"/>
<accession>A0A5N5QH15</accession>
<feature type="region of interest" description="Disordered" evidence="11">
    <location>
        <begin position="634"/>
        <end position="666"/>
    </location>
</feature>
<dbReference type="NCBIfam" id="TIGR01494">
    <property type="entry name" value="ATPase_P-type"/>
    <property type="match status" value="1"/>
</dbReference>
<evidence type="ECO:0000259" key="13">
    <source>
        <dbReference type="Pfam" id="PF00122"/>
    </source>
</evidence>
<dbReference type="GO" id="GO:0019829">
    <property type="term" value="F:ATPase-coupled monoatomic cation transmembrane transporter activity"/>
    <property type="evidence" value="ECO:0007669"/>
    <property type="project" value="TreeGrafter"/>
</dbReference>
<name>A0A5N5QH15_9AGAM</name>
<dbReference type="InterPro" id="IPR018303">
    <property type="entry name" value="ATPase_P-typ_P_site"/>
</dbReference>
<dbReference type="SFLD" id="SFLDF00027">
    <property type="entry name" value="p-type_atpase"/>
    <property type="match status" value="1"/>
</dbReference>
<evidence type="ECO:0000256" key="5">
    <source>
        <dbReference type="ARBA" id="ARBA00022741"/>
    </source>
</evidence>
<keyword evidence="5" id="KW-0547">Nucleotide-binding</keyword>
<dbReference type="InterPro" id="IPR008250">
    <property type="entry name" value="ATPase_P-typ_transduc_dom_A_sf"/>
</dbReference>
<keyword evidence="7" id="KW-0460">Magnesium</keyword>
<comment type="similarity">
    <text evidence="2">Belongs to the cation transport ATPase (P-type) (TC 3.A.3) family. Type V subfamily.</text>
</comment>
<dbReference type="PRINTS" id="PR00119">
    <property type="entry name" value="CATATPASE"/>
</dbReference>
<evidence type="ECO:0000256" key="4">
    <source>
        <dbReference type="ARBA" id="ARBA00022723"/>
    </source>
</evidence>
<dbReference type="InterPro" id="IPR023299">
    <property type="entry name" value="ATPase_P-typ_cyto_dom_N"/>
</dbReference>
<dbReference type="SUPFAM" id="SSF56784">
    <property type="entry name" value="HAD-like"/>
    <property type="match status" value="1"/>
</dbReference>
<keyword evidence="3 12" id="KW-0812">Transmembrane</keyword>
<dbReference type="Pfam" id="PF23143">
    <property type="entry name" value="2TM_P5A-ATPase"/>
    <property type="match status" value="1"/>
</dbReference>
<dbReference type="FunFam" id="3.40.50.1000:FF:000071">
    <property type="entry name" value="Cation-transporting ATPase"/>
    <property type="match status" value="1"/>
</dbReference>
<evidence type="ECO:0000256" key="8">
    <source>
        <dbReference type="ARBA" id="ARBA00022967"/>
    </source>
</evidence>
<dbReference type="InterPro" id="IPR023214">
    <property type="entry name" value="HAD_sf"/>
</dbReference>
<evidence type="ECO:0000256" key="1">
    <source>
        <dbReference type="ARBA" id="ARBA00004141"/>
    </source>
</evidence>
<dbReference type="InterPro" id="IPR057255">
    <property type="entry name" value="2TM_P5A-ATPase"/>
</dbReference>
<dbReference type="Proteomes" id="UP000383932">
    <property type="component" value="Unassembled WGS sequence"/>
</dbReference>
<evidence type="ECO:0000256" key="7">
    <source>
        <dbReference type="ARBA" id="ARBA00022842"/>
    </source>
</evidence>
<dbReference type="InterPro" id="IPR036412">
    <property type="entry name" value="HAD-like_sf"/>
</dbReference>
<evidence type="ECO:0000256" key="12">
    <source>
        <dbReference type="SAM" id="Phobius"/>
    </source>
</evidence>
<dbReference type="SUPFAM" id="SSF81665">
    <property type="entry name" value="Calcium ATPase, transmembrane domain M"/>
    <property type="match status" value="1"/>
</dbReference>
<dbReference type="PANTHER" id="PTHR45630:SF7">
    <property type="entry name" value="ENDOPLASMIC RETICULUM TRANSMEMBRANE HELIX TRANSLOCASE"/>
    <property type="match status" value="1"/>
</dbReference>
<proteinExistence type="inferred from homology"/>
<dbReference type="Gene3D" id="3.40.1110.10">
    <property type="entry name" value="Calcium-transporting ATPase, cytoplasmic domain N"/>
    <property type="match status" value="1"/>
</dbReference>
<dbReference type="NCBIfam" id="TIGR01657">
    <property type="entry name" value="P-ATPase-V"/>
    <property type="match status" value="1"/>
</dbReference>
<dbReference type="InterPro" id="IPR023298">
    <property type="entry name" value="ATPase_P-typ_TM_dom_sf"/>
</dbReference>
<dbReference type="SUPFAM" id="SSF52047">
    <property type="entry name" value="RNI-like"/>
    <property type="match status" value="1"/>
</dbReference>
<feature type="domain" description="P-type ATPase A" evidence="13">
    <location>
        <begin position="665"/>
        <end position="735"/>
    </location>
</feature>
<evidence type="ECO:0000256" key="10">
    <source>
        <dbReference type="ARBA" id="ARBA00023136"/>
    </source>
</evidence>
<feature type="compositionally biased region" description="Basic and acidic residues" evidence="11">
    <location>
        <begin position="639"/>
        <end position="664"/>
    </location>
</feature>
<gene>
    <name evidence="15" type="ORF">CTheo_5511</name>
</gene>
<dbReference type="SFLD" id="SFLDS00003">
    <property type="entry name" value="Haloacid_Dehalogenase"/>
    <property type="match status" value="1"/>
</dbReference>
<keyword evidence="10 12" id="KW-0472">Membrane</keyword>
<feature type="transmembrane region" description="Helical" evidence="12">
    <location>
        <begin position="357"/>
        <end position="378"/>
    </location>
</feature>
<evidence type="ECO:0000259" key="14">
    <source>
        <dbReference type="Pfam" id="PF23143"/>
    </source>
</evidence>
<feature type="region of interest" description="Disordered" evidence="11">
    <location>
        <begin position="1519"/>
        <end position="1544"/>
    </location>
</feature>
<sequence length="1544" mass="171920">MALPLTFDVLVLVFEHLATNKRLLYQVLCLNKEVHSVVFPQLYRNAQFFDLLKFLKFSQAINVHPKSPGNLVQELYIVALLQLSTLEDIRRNEINEALTRMPNLRDLSLYGPDIANLLTAPVIPFRLNSLSVSPPITAPIWTFIKSHKSINELNLSYNFGDRCFDPSNFSSLELLPNLSSLSCCPKLFTALAPNRPISSAVIRSCAEHSLNLIEMIHLITAMNASSGSLKTLYIDGFSSDTNGWEFVRCLGTMRPCSTLTELTFKDSIMDFVTRAFRDMGYFNSLPQLFQGFRSLKHLEVQEVTSNESKKDDDGPAGAMMDMVLDSFGTRERVHTMPDIAVTSPDIVRASLHKSIPLIWHAYALPFLSLWPILAYAYYIRYDDWIKSEEWSFVFTVGLGATHALSFLSTRWSAGIRAWVTTNSVPSLETADCVRIVPSEHRGQGEIVPLIRKPSPQHPSVSEFAFVYQRDTYVYDQTKKAFAPLPYPCNDRPLLSSFEGTPTGLASSVTTKGKADTEAGTIQALSALYGKNEFDIPIPSFLALFAEHTTAPFFVFQIFCVALWCLDEYWYYSLFTLFMLIVFECTVVFQRVSTLKEFRTMSVEPYPIYCYRDGTWTIIPSDTLLPGDVISISRSSASADPKKHEPKKEKKSDDQGVKEDKEQSAPDRSIPADALILRGTCIVNEAMLSGESTPLLKESLVASSSTPKLKTPDGGALALVLRTGFGTAQGQLVRTMIFSTERVSANNFESFLFIGFLLIFAIAASWYVWVRGIERGLKKSKLLLDCVLIITSVVPPELPMELSLAVNTSLAALSKFAIFCTEPFRIPVAGRVDVCCFDKTGTITAVDLVVEGVAGVDPADPLKLIPLTAASRDTTLCLAAAHALVKLDDGQVVGDPMEQTTLKALDWDLKGRDGVVPNKGNSALKRMATISSIGAGSKSLIAVKGAPETIKGMLASVPEKYDDTFKWFTRRGSRVLALAMKEVPPINHDKIAHLKRDEIERDLKFVGFLVFHCPLKPDAVATLKMLADSSHRCIMITGDNPLTAVHVAREVEIVDRDALILDVKEGAANEPELIWRTVDETKIIPVDPSEPIDTSLFEQYDICITGAAMRQYERTPSWPLLVQNTWVYARVSPAQKELILTTFKTLGFTTLMAGDGTNDVGALKQAHIGVALLDGTPEDLQKIAEHQRIERIKKVYESQLKISARFNQPPPPVPQAIAHLYKDVVVAQQKAAEDLKDKRKKNPMEKFDLESITSKLAEMDDDNEPPKIKLGDASCAAPFTSKLSNVSSIAAIIRQGRCTLVATIQMYKILALNCLITAYSLSVLYLDGIKFGDYQITINGMLMSPVEKLSRERPLGNIFNLYVLLSVLIQFAIHIVSLLYITSLSNSLEQRGEIDLEAEFKPSLLNTAIYLLGLSQQVSTFAINFQGRPFREGIRENPALYYGLLGASAVAFGGSMDLVPEMNRWLQIVEMTFSFQFRLTLTMVLDFAGCWAVEHACKYWFADLEPKSLVTRGHERREARRAIEESAAEAERARREMEELEKKEK</sequence>
<dbReference type="SUPFAM" id="SSF81653">
    <property type="entry name" value="Calcium ATPase, transduction domain A"/>
    <property type="match status" value="1"/>
</dbReference>
<dbReference type="Pfam" id="PF00122">
    <property type="entry name" value="E1-E2_ATPase"/>
    <property type="match status" value="1"/>
</dbReference>
<evidence type="ECO:0000313" key="15">
    <source>
        <dbReference type="EMBL" id="KAB5591045.1"/>
    </source>
</evidence>
<organism evidence="15 16">
    <name type="scientific">Ceratobasidium theobromae</name>
    <dbReference type="NCBI Taxonomy" id="1582974"/>
    <lineage>
        <taxon>Eukaryota</taxon>
        <taxon>Fungi</taxon>
        <taxon>Dikarya</taxon>
        <taxon>Basidiomycota</taxon>
        <taxon>Agaricomycotina</taxon>
        <taxon>Agaricomycetes</taxon>
        <taxon>Cantharellales</taxon>
        <taxon>Ceratobasidiaceae</taxon>
        <taxon>Ceratobasidium</taxon>
    </lineage>
</organism>
<comment type="subcellular location">
    <subcellularLocation>
        <location evidence="1">Membrane</location>
        <topology evidence="1">Multi-pass membrane protein</topology>
    </subcellularLocation>
</comment>
<dbReference type="GO" id="GO:0015662">
    <property type="term" value="F:P-type ion transporter activity"/>
    <property type="evidence" value="ECO:0007669"/>
    <property type="project" value="TreeGrafter"/>
</dbReference>
<dbReference type="Gene3D" id="2.70.150.10">
    <property type="entry name" value="Calcium-transporting ATPase, cytoplasmic transduction domain A"/>
    <property type="match status" value="1"/>
</dbReference>
<evidence type="ECO:0000256" key="3">
    <source>
        <dbReference type="ARBA" id="ARBA00022692"/>
    </source>
</evidence>
<dbReference type="PANTHER" id="PTHR45630">
    <property type="entry name" value="CATION-TRANSPORTING ATPASE-RELATED"/>
    <property type="match status" value="1"/>
</dbReference>
<dbReference type="Gene3D" id="3.40.50.1000">
    <property type="entry name" value="HAD superfamily/HAD-like"/>
    <property type="match status" value="1"/>
</dbReference>
<evidence type="ECO:0000256" key="11">
    <source>
        <dbReference type="SAM" id="MobiDB-lite"/>
    </source>
</evidence>
<evidence type="ECO:0000313" key="16">
    <source>
        <dbReference type="Proteomes" id="UP000383932"/>
    </source>
</evidence>
<evidence type="ECO:0000256" key="2">
    <source>
        <dbReference type="ARBA" id="ARBA00006000"/>
    </source>
</evidence>
<dbReference type="InterPro" id="IPR006544">
    <property type="entry name" value="P-type_TPase_V"/>
</dbReference>
<feature type="transmembrane region" description="Helical" evidence="12">
    <location>
        <begin position="540"/>
        <end position="563"/>
    </location>
</feature>
<dbReference type="GO" id="GO:0016887">
    <property type="term" value="F:ATP hydrolysis activity"/>
    <property type="evidence" value="ECO:0007669"/>
    <property type="project" value="InterPro"/>
</dbReference>
<protein>
    <recommendedName>
        <fullName evidence="17">Cation-transporting ATPase</fullName>
    </recommendedName>
</protein>
<reference evidence="15 16" key="1">
    <citation type="journal article" date="2019" name="Fungal Biol. Biotechnol.">
        <title>Draft genome sequence of fastidious pathogen Ceratobasidium theobromae, which causes vascular-streak dieback in Theobroma cacao.</title>
        <authorList>
            <person name="Ali S.S."/>
            <person name="Asman A."/>
            <person name="Shao J."/>
            <person name="Firmansyah A.P."/>
            <person name="Susilo A.W."/>
            <person name="Rosmana A."/>
            <person name="McMahon P."/>
            <person name="Junaid M."/>
            <person name="Guest D."/>
            <person name="Kheng T.Y."/>
            <person name="Meinhardt L.W."/>
            <person name="Bailey B.A."/>
        </authorList>
    </citation>
    <scope>NUCLEOTIDE SEQUENCE [LARGE SCALE GENOMIC DNA]</scope>
    <source>
        <strain evidence="15 16">CT2</strain>
    </source>
</reference>
<feature type="transmembrane region" description="Helical" evidence="12">
    <location>
        <begin position="569"/>
        <end position="588"/>
    </location>
</feature>
<feature type="transmembrane region" description="Helical" evidence="12">
    <location>
        <begin position="1357"/>
        <end position="1380"/>
    </location>
</feature>
<evidence type="ECO:0008006" key="17">
    <source>
        <dbReference type="Google" id="ProtNLM"/>
    </source>
</evidence>
<dbReference type="EMBL" id="SSOP01000127">
    <property type="protein sequence ID" value="KAB5591045.1"/>
    <property type="molecule type" value="Genomic_DNA"/>
</dbReference>